<dbReference type="GO" id="GO:0055085">
    <property type="term" value="P:transmembrane transport"/>
    <property type="evidence" value="ECO:0007669"/>
    <property type="project" value="InterPro"/>
</dbReference>
<evidence type="ECO:0000256" key="6">
    <source>
        <dbReference type="ARBA" id="ARBA00022989"/>
    </source>
</evidence>
<keyword evidence="4" id="KW-1003">Cell membrane</keyword>
<evidence type="ECO:0000256" key="7">
    <source>
        <dbReference type="ARBA" id="ARBA00023136"/>
    </source>
</evidence>
<dbReference type="KEGG" id="vpy:HZI73_04585"/>
<feature type="transmembrane region" description="Helical" evidence="8">
    <location>
        <begin position="37"/>
        <end position="54"/>
    </location>
</feature>
<dbReference type="Proteomes" id="UP000683246">
    <property type="component" value="Chromosome"/>
</dbReference>
<dbReference type="PANTHER" id="PTHR36838:SF1">
    <property type="entry name" value="SLR1864 PROTEIN"/>
    <property type="match status" value="1"/>
</dbReference>
<dbReference type="Gene3D" id="1.20.1530.20">
    <property type="match status" value="1"/>
</dbReference>
<dbReference type="RefSeq" id="WP_212697082.1">
    <property type="nucleotide sequence ID" value="NZ_CP058649.1"/>
</dbReference>
<dbReference type="InterPro" id="IPR038770">
    <property type="entry name" value="Na+/solute_symporter_sf"/>
</dbReference>
<feature type="transmembrane region" description="Helical" evidence="8">
    <location>
        <begin position="188"/>
        <end position="211"/>
    </location>
</feature>
<feature type="transmembrane region" description="Helical" evidence="8">
    <location>
        <begin position="66"/>
        <end position="85"/>
    </location>
</feature>
<dbReference type="EMBL" id="CP058649">
    <property type="protein sequence ID" value="QUI21613.1"/>
    <property type="molecule type" value="Genomic_DNA"/>
</dbReference>
<evidence type="ECO:0000256" key="4">
    <source>
        <dbReference type="ARBA" id="ARBA00022475"/>
    </source>
</evidence>
<dbReference type="InterPro" id="IPR004776">
    <property type="entry name" value="Mem_transp_PIN-like"/>
</dbReference>
<feature type="transmembrane region" description="Helical" evidence="8">
    <location>
        <begin position="223"/>
        <end position="244"/>
    </location>
</feature>
<dbReference type="Pfam" id="PF03547">
    <property type="entry name" value="Mem_trans"/>
    <property type="match status" value="1"/>
</dbReference>
<dbReference type="GO" id="GO:0005886">
    <property type="term" value="C:plasma membrane"/>
    <property type="evidence" value="ECO:0007669"/>
    <property type="project" value="UniProtKB-SubCell"/>
</dbReference>
<sequence length="308" mass="33939">MTHILFVFINILLPIFLQIGIGYALNKKFNIHTGTLAKIQFYVFIPALLFTKIYETALDSTLFLRIVGVNVLLFGVIYVLSLVLSRVNRYNKKTKSAFINSICFYNSGNYCIPLVQLLYNTPYAFSIQIIVMLTQNVLTNTFGIFNSSVGNKSVKQALLDTLKIPMIYAVGLAVLFRGLSLEVYSPAWSALSILGQGLVPTALITLGAQLANTKMRFKIPKVYLSNIMRLLISPVIAYFILVLLGIEGVAAQVIMICAAAPTAVNTVLLAIEFDNEPDYASQTVFSSTVFSAVTVSLVIYAAQLLFKT</sequence>
<comment type="similarity">
    <text evidence="2">Belongs to the auxin efflux carrier (TC 2.A.69) family.</text>
</comment>
<evidence type="ECO:0000256" key="8">
    <source>
        <dbReference type="SAM" id="Phobius"/>
    </source>
</evidence>
<evidence type="ECO:0000256" key="1">
    <source>
        <dbReference type="ARBA" id="ARBA00004651"/>
    </source>
</evidence>
<name>A0A8J8SFU8_9FIRM</name>
<comment type="subcellular location">
    <subcellularLocation>
        <location evidence="1">Cell membrane</location>
        <topology evidence="1">Multi-pass membrane protein</topology>
    </subcellularLocation>
</comment>
<evidence type="ECO:0000313" key="10">
    <source>
        <dbReference type="Proteomes" id="UP000683246"/>
    </source>
</evidence>
<dbReference type="PANTHER" id="PTHR36838">
    <property type="entry name" value="AUXIN EFFLUX CARRIER FAMILY PROTEIN"/>
    <property type="match status" value="1"/>
</dbReference>
<feature type="transmembrane region" description="Helical" evidence="8">
    <location>
        <begin position="97"/>
        <end position="119"/>
    </location>
</feature>
<accession>A0A8J8SFU8</accession>
<organism evidence="9 10">
    <name type="scientific">Vallitalea pronyensis</name>
    <dbReference type="NCBI Taxonomy" id="1348613"/>
    <lineage>
        <taxon>Bacteria</taxon>
        <taxon>Bacillati</taxon>
        <taxon>Bacillota</taxon>
        <taxon>Clostridia</taxon>
        <taxon>Lachnospirales</taxon>
        <taxon>Vallitaleaceae</taxon>
        <taxon>Vallitalea</taxon>
    </lineage>
</organism>
<feature type="transmembrane region" description="Helical" evidence="8">
    <location>
        <begin position="6"/>
        <end position="25"/>
    </location>
</feature>
<feature type="transmembrane region" description="Helical" evidence="8">
    <location>
        <begin position="157"/>
        <end position="176"/>
    </location>
</feature>
<protein>
    <submittedName>
        <fullName evidence="9">AEC family transporter</fullName>
    </submittedName>
</protein>
<keyword evidence="6 8" id="KW-1133">Transmembrane helix</keyword>
<keyword evidence="5 8" id="KW-0812">Transmembrane</keyword>
<evidence type="ECO:0000256" key="5">
    <source>
        <dbReference type="ARBA" id="ARBA00022692"/>
    </source>
</evidence>
<evidence type="ECO:0000256" key="2">
    <source>
        <dbReference type="ARBA" id="ARBA00010145"/>
    </source>
</evidence>
<gene>
    <name evidence="9" type="ORF">HZI73_04585</name>
</gene>
<feature type="transmembrane region" description="Helical" evidence="8">
    <location>
        <begin position="250"/>
        <end position="271"/>
    </location>
</feature>
<keyword evidence="10" id="KW-1185">Reference proteome</keyword>
<keyword evidence="3" id="KW-0813">Transport</keyword>
<evidence type="ECO:0000256" key="3">
    <source>
        <dbReference type="ARBA" id="ARBA00022448"/>
    </source>
</evidence>
<evidence type="ECO:0000313" key="9">
    <source>
        <dbReference type="EMBL" id="QUI21613.1"/>
    </source>
</evidence>
<reference evidence="9" key="1">
    <citation type="submission" date="2020-07" db="EMBL/GenBank/DDBJ databases">
        <title>Vallitalea pronyensis genome.</title>
        <authorList>
            <person name="Postec A."/>
        </authorList>
    </citation>
    <scope>NUCLEOTIDE SEQUENCE</scope>
    <source>
        <strain evidence="9">FatNI3</strain>
    </source>
</reference>
<feature type="transmembrane region" description="Helical" evidence="8">
    <location>
        <begin position="125"/>
        <end position="145"/>
    </location>
</feature>
<proteinExistence type="inferred from homology"/>
<keyword evidence="7 8" id="KW-0472">Membrane</keyword>
<feature type="transmembrane region" description="Helical" evidence="8">
    <location>
        <begin position="283"/>
        <end position="306"/>
    </location>
</feature>
<dbReference type="AlphaFoldDB" id="A0A8J8SFU8"/>